<reference evidence="7" key="2">
    <citation type="journal article" date="2024" name="Plant">
        <title>Genomic evolution and insights into agronomic trait innovations of Sesamum species.</title>
        <authorList>
            <person name="Miao H."/>
            <person name="Wang L."/>
            <person name="Qu L."/>
            <person name="Liu H."/>
            <person name="Sun Y."/>
            <person name="Le M."/>
            <person name="Wang Q."/>
            <person name="Wei S."/>
            <person name="Zheng Y."/>
            <person name="Lin W."/>
            <person name="Duan Y."/>
            <person name="Cao H."/>
            <person name="Xiong S."/>
            <person name="Wang X."/>
            <person name="Wei L."/>
            <person name="Li C."/>
            <person name="Ma Q."/>
            <person name="Ju M."/>
            <person name="Zhao R."/>
            <person name="Li G."/>
            <person name="Mu C."/>
            <person name="Tian Q."/>
            <person name="Mei H."/>
            <person name="Zhang T."/>
            <person name="Gao T."/>
            <person name="Zhang H."/>
        </authorList>
    </citation>
    <scope>NUCLEOTIDE SEQUENCE</scope>
    <source>
        <strain evidence="7">KEN1</strain>
    </source>
</reference>
<organism evidence="7">
    <name type="scientific">Sesamum latifolium</name>
    <dbReference type="NCBI Taxonomy" id="2727402"/>
    <lineage>
        <taxon>Eukaryota</taxon>
        <taxon>Viridiplantae</taxon>
        <taxon>Streptophyta</taxon>
        <taxon>Embryophyta</taxon>
        <taxon>Tracheophyta</taxon>
        <taxon>Spermatophyta</taxon>
        <taxon>Magnoliopsida</taxon>
        <taxon>eudicotyledons</taxon>
        <taxon>Gunneridae</taxon>
        <taxon>Pentapetalae</taxon>
        <taxon>asterids</taxon>
        <taxon>lamiids</taxon>
        <taxon>Lamiales</taxon>
        <taxon>Pedaliaceae</taxon>
        <taxon>Sesamum</taxon>
    </lineage>
</organism>
<feature type="domain" description="Clp R" evidence="6">
    <location>
        <begin position="7"/>
        <end position="172"/>
    </location>
</feature>
<dbReference type="Pfam" id="PF23569">
    <property type="entry name" value="NBD_SMAX1"/>
    <property type="match status" value="1"/>
</dbReference>
<evidence type="ECO:0000256" key="4">
    <source>
        <dbReference type="ARBA" id="ARBA00023163"/>
    </source>
</evidence>
<dbReference type="PANTHER" id="PTHR43572:SF3">
    <property type="entry name" value="PROTEIN SMAX1-LIKE 5"/>
    <property type="match status" value="1"/>
</dbReference>
<name>A0AAW2U0F0_9LAMI</name>
<dbReference type="FunFam" id="1.10.1780.10:FF:000005">
    <property type="entry name" value="protein SUPPRESSOR OF MAX2 1"/>
    <property type="match status" value="1"/>
</dbReference>
<dbReference type="InterPro" id="IPR051650">
    <property type="entry name" value="SL_signaling_regulator"/>
</dbReference>
<comment type="similarity">
    <text evidence="1">Belongs to the ClpA/ClpB family.</text>
</comment>
<dbReference type="InterPro" id="IPR058680">
    <property type="entry name" value="NBD_SMAX1-like"/>
</dbReference>
<evidence type="ECO:0000256" key="2">
    <source>
        <dbReference type="ARBA" id="ARBA00022737"/>
    </source>
</evidence>
<dbReference type="SUPFAM" id="SSF81923">
    <property type="entry name" value="Double Clp-N motif"/>
    <property type="match status" value="1"/>
</dbReference>
<dbReference type="Pfam" id="PF02861">
    <property type="entry name" value="Clp_N"/>
    <property type="match status" value="1"/>
</dbReference>
<keyword evidence="2 5" id="KW-0677">Repeat</keyword>
<dbReference type="Gene3D" id="1.10.1780.10">
    <property type="entry name" value="Clp, N-terminal domain"/>
    <property type="match status" value="1"/>
</dbReference>
<evidence type="ECO:0000256" key="1">
    <source>
        <dbReference type="ARBA" id="ARBA00008675"/>
    </source>
</evidence>
<dbReference type="EMBL" id="JACGWN010000013">
    <property type="protein sequence ID" value="KAL0410267.1"/>
    <property type="molecule type" value="Genomic_DNA"/>
</dbReference>
<keyword evidence="4" id="KW-0804">Transcription</keyword>
<protein>
    <submittedName>
        <fullName evidence="7">Protein SMAX1-LIKE 4</fullName>
    </submittedName>
</protein>
<evidence type="ECO:0000313" key="7">
    <source>
        <dbReference type="EMBL" id="KAL0410267.1"/>
    </source>
</evidence>
<keyword evidence="3" id="KW-0805">Transcription regulation</keyword>
<dbReference type="PANTHER" id="PTHR43572">
    <property type="entry name" value="CHAPERONE PROTEIN CLPD, CHLOROPLASTIC"/>
    <property type="match status" value="1"/>
</dbReference>
<evidence type="ECO:0000256" key="5">
    <source>
        <dbReference type="PROSITE-ProRule" id="PRU01251"/>
    </source>
</evidence>
<reference evidence="7" key="1">
    <citation type="submission" date="2020-06" db="EMBL/GenBank/DDBJ databases">
        <authorList>
            <person name="Li T."/>
            <person name="Hu X."/>
            <person name="Zhang T."/>
            <person name="Song X."/>
            <person name="Zhang H."/>
            <person name="Dai N."/>
            <person name="Sheng W."/>
            <person name="Hou X."/>
            <person name="Wei L."/>
        </authorList>
    </citation>
    <scope>NUCLEOTIDE SEQUENCE</scope>
    <source>
        <strain evidence="7">KEN1</strain>
        <tissue evidence="7">Leaf</tissue>
    </source>
</reference>
<evidence type="ECO:0000259" key="6">
    <source>
        <dbReference type="PROSITE" id="PS51903"/>
    </source>
</evidence>
<proteinExistence type="inferred from homology"/>
<comment type="caution">
    <text evidence="7">The sequence shown here is derived from an EMBL/GenBank/DDBJ whole genome shotgun (WGS) entry which is preliminary data.</text>
</comment>
<accession>A0AAW2U0F0</accession>
<gene>
    <name evidence="7" type="ORF">Slati_3616400</name>
</gene>
<dbReference type="InterPro" id="IPR004176">
    <property type="entry name" value="Clp_R_N"/>
</dbReference>
<evidence type="ECO:0000256" key="3">
    <source>
        <dbReference type="ARBA" id="ARBA00023015"/>
    </source>
</evidence>
<sequence>MRAGACPSQQTLSAEAASVLKHSLSLARRRGHAQVTPLHVAATLLSSRTSLLRRACLKSQPHQPSHPLQCRALELCFNVALNRLPATPGPLLHAQPSLSNALVAALKRAQAHQRRGSIEQQQQQQQPLIAIKVELEQLILSILDDPSVSRVMREAGFSSTAVKNNLEDSTNSVSSVFQCYNYTSGGIYSTPSSPPTETQREVLNPSTGFWHSHLLSYASEQNPFLFSPQKKPVSNPVSDTYSSLKEDIKVVLEVFLRKKRRNTVIVGDSLSMAEGLVEEVMRKVERGDVPEELKSAHLIKFQFSSVPLRFMKREEVEMNIADLKRKVDSFASGGRGVVIYTGDLKWAVDSGKDEKEEGFSTDLYEIPDETTPLDVQWTLQAVSVPSGGLGLSLNATSVQESRINFSRNESQVLDNKPFIVKEEEDVLTCCPECTSNYEKEAGLKSIQQKSFSLNSTNKDSENVSAQLPFWLKPHGVETHVKDDLVQLRRKYNKLCQSLHQGSHNPNNSSSVISNQCHVGRNYNYTSSFPYWPNKSSIFADAETISFANHPAVKSSQTPSSLPKFRRQQSCHIEFSFSNGSSKYQSVEPNLDSLKSIDDKEVKITLALGNSAYSDELISERSALDADLCSIFQENVPWQSETIPLIVDALTDSKVINQDKFY</sequence>
<dbReference type="AlphaFoldDB" id="A0AAW2U0F0"/>
<dbReference type="InterPro" id="IPR036628">
    <property type="entry name" value="Clp_N_dom_sf"/>
</dbReference>
<dbReference type="PROSITE" id="PS51903">
    <property type="entry name" value="CLP_R"/>
    <property type="match status" value="1"/>
</dbReference>